<dbReference type="EMBL" id="BAAAYX010000004">
    <property type="protein sequence ID" value="GAA3702101.1"/>
    <property type="molecule type" value="Genomic_DNA"/>
</dbReference>
<dbReference type="Proteomes" id="UP001500051">
    <property type="component" value="Unassembled WGS sequence"/>
</dbReference>
<evidence type="ECO:0008006" key="4">
    <source>
        <dbReference type="Google" id="ProtNLM"/>
    </source>
</evidence>
<keyword evidence="3" id="KW-1185">Reference proteome</keyword>
<name>A0ABP7DBV0_9ACTN</name>
<accession>A0ABP7DBV0</accession>
<proteinExistence type="predicted"/>
<keyword evidence="1" id="KW-0472">Membrane</keyword>
<evidence type="ECO:0000313" key="2">
    <source>
        <dbReference type="EMBL" id="GAA3702101.1"/>
    </source>
</evidence>
<evidence type="ECO:0000256" key="1">
    <source>
        <dbReference type="SAM" id="Phobius"/>
    </source>
</evidence>
<keyword evidence="1" id="KW-1133">Transmembrane helix</keyword>
<sequence length="208" mass="21782">MAGSLPAADRLIEIVAVLLLGLTTIGTAWCGYQAAQWNGLSGDHARASAEQHVDGARLYGAATQRVSYDSQIVAQYAEAKSAGNTRLLRFYRASLMRPDFLPTLDRWEAEVDAGRLPTGLTEDQAYVTAQLADYRAAVASASASTAASQEAGQSADAYVATTILLAAALFFAGVTSSFRYRPARVLLLLAAIGTVAVAASRLAGLPLG</sequence>
<gene>
    <name evidence="2" type="ORF">GCM10022204_18810</name>
</gene>
<protein>
    <recommendedName>
        <fullName evidence="4">DUF4239 domain-containing protein</fullName>
    </recommendedName>
</protein>
<evidence type="ECO:0000313" key="3">
    <source>
        <dbReference type="Proteomes" id="UP001500051"/>
    </source>
</evidence>
<comment type="caution">
    <text evidence="2">The sequence shown here is derived from an EMBL/GenBank/DDBJ whole genome shotgun (WGS) entry which is preliminary data.</text>
</comment>
<feature type="transmembrane region" description="Helical" evidence="1">
    <location>
        <begin position="185"/>
        <end position="203"/>
    </location>
</feature>
<feature type="transmembrane region" description="Helical" evidence="1">
    <location>
        <begin position="12"/>
        <end position="35"/>
    </location>
</feature>
<reference evidence="3" key="1">
    <citation type="journal article" date="2019" name="Int. J. Syst. Evol. Microbiol.">
        <title>The Global Catalogue of Microorganisms (GCM) 10K type strain sequencing project: providing services to taxonomists for standard genome sequencing and annotation.</title>
        <authorList>
            <consortium name="The Broad Institute Genomics Platform"/>
            <consortium name="The Broad Institute Genome Sequencing Center for Infectious Disease"/>
            <person name="Wu L."/>
            <person name="Ma J."/>
        </authorList>
    </citation>
    <scope>NUCLEOTIDE SEQUENCE [LARGE SCALE GENOMIC DNA]</scope>
    <source>
        <strain evidence="3">JCM 16548</strain>
    </source>
</reference>
<organism evidence="2 3">
    <name type="scientific">Microlunatus aurantiacus</name>
    <dbReference type="NCBI Taxonomy" id="446786"/>
    <lineage>
        <taxon>Bacteria</taxon>
        <taxon>Bacillati</taxon>
        <taxon>Actinomycetota</taxon>
        <taxon>Actinomycetes</taxon>
        <taxon>Propionibacteriales</taxon>
        <taxon>Propionibacteriaceae</taxon>
        <taxon>Microlunatus</taxon>
    </lineage>
</organism>
<keyword evidence="1" id="KW-0812">Transmembrane</keyword>
<feature type="transmembrane region" description="Helical" evidence="1">
    <location>
        <begin position="157"/>
        <end position="178"/>
    </location>
</feature>